<organism evidence="1">
    <name type="scientific">Zea mays</name>
    <name type="common">Maize</name>
    <dbReference type="NCBI Taxonomy" id="4577"/>
    <lineage>
        <taxon>Eukaryota</taxon>
        <taxon>Viridiplantae</taxon>
        <taxon>Streptophyta</taxon>
        <taxon>Embryophyta</taxon>
        <taxon>Tracheophyta</taxon>
        <taxon>Spermatophyta</taxon>
        <taxon>Magnoliopsida</taxon>
        <taxon>Liliopsida</taxon>
        <taxon>Poales</taxon>
        <taxon>Poaceae</taxon>
        <taxon>PACMAD clade</taxon>
        <taxon>Panicoideae</taxon>
        <taxon>Andropogonodae</taxon>
        <taxon>Andropogoneae</taxon>
        <taxon>Tripsacinae</taxon>
        <taxon>Zea</taxon>
    </lineage>
</organism>
<reference evidence="1" key="2">
    <citation type="submission" date="2012-06" db="EMBL/GenBank/DDBJ databases">
        <authorList>
            <person name="Yu Y."/>
            <person name="Currie J."/>
            <person name="Lomeli R."/>
            <person name="Angelova A."/>
            <person name="Collura K."/>
            <person name="Wissotski M."/>
            <person name="Campos D."/>
            <person name="Kudrna D."/>
            <person name="Golser W."/>
            <person name="Ashely E."/>
            <person name="Descour A."/>
            <person name="Fernandes J."/>
            <person name="Soderlund C."/>
            <person name="Walbot V."/>
        </authorList>
    </citation>
    <scope>NUCLEOTIDE SEQUENCE</scope>
    <source>
        <strain evidence="1">B73</strain>
    </source>
</reference>
<dbReference type="EMBL" id="BT084418">
    <property type="protein sequence ID" value="ACR34771.1"/>
    <property type="molecule type" value="mRNA"/>
</dbReference>
<sequence length="98" mass="11282">MHNLQSRHQYQGDSEMKINLPGSSPWWLTVCYLSLMISHTTTAPPQQKRGRADVALQPTFLRERTTSAWCLSLPRRPQAVVSHKILLTADPRRLLFRS</sequence>
<accession>C4J0S1</accession>
<protein>
    <submittedName>
        <fullName evidence="1">Uncharacterized protein</fullName>
    </submittedName>
</protein>
<proteinExistence type="evidence at transcript level"/>
<name>C4J0S1_MAIZE</name>
<evidence type="ECO:0000313" key="1">
    <source>
        <dbReference type="EMBL" id="ACR34771.1"/>
    </source>
</evidence>
<dbReference type="HOGENOM" id="CLU_2336749_0_0_1"/>
<reference evidence="1" key="1">
    <citation type="journal article" date="2009" name="PLoS Genet.">
        <title>Sequencing, mapping, and analysis of 27,455 maize full-length cDNAs.</title>
        <authorList>
            <person name="Soderlund C."/>
            <person name="Descour A."/>
            <person name="Kudrna D."/>
            <person name="Bomhoff M."/>
            <person name="Boyd L."/>
            <person name="Currie J."/>
            <person name="Angelova A."/>
            <person name="Collura K."/>
            <person name="Wissotski M."/>
            <person name="Ashley E."/>
            <person name="Morrow D."/>
            <person name="Fernandes J."/>
            <person name="Walbot V."/>
            <person name="Yu Y."/>
        </authorList>
    </citation>
    <scope>NUCLEOTIDE SEQUENCE</scope>
    <source>
        <strain evidence="1">B73</strain>
    </source>
</reference>
<dbReference type="AlphaFoldDB" id="C4J0S1"/>